<dbReference type="AlphaFoldDB" id="A0A0A9HNV5"/>
<reference evidence="1" key="2">
    <citation type="journal article" date="2015" name="Data Brief">
        <title>Shoot transcriptome of the giant reed, Arundo donax.</title>
        <authorList>
            <person name="Barrero R.A."/>
            <person name="Guerrero F.D."/>
            <person name="Moolhuijzen P."/>
            <person name="Goolsby J.A."/>
            <person name="Tidwell J."/>
            <person name="Bellgard S.E."/>
            <person name="Bellgard M.I."/>
        </authorList>
    </citation>
    <scope>NUCLEOTIDE SEQUENCE</scope>
    <source>
        <tissue evidence="1">Shoot tissue taken approximately 20 cm above the soil surface</tissue>
    </source>
</reference>
<name>A0A0A9HNV5_ARUDO</name>
<reference evidence="1" key="1">
    <citation type="submission" date="2014-09" db="EMBL/GenBank/DDBJ databases">
        <authorList>
            <person name="Magalhaes I.L.F."/>
            <person name="Oliveira U."/>
            <person name="Santos F.R."/>
            <person name="Vidigal T.H.D.A."/>
            <person name="Brescovit A.D."/>
            <person name="Santos A.J."/>
        </authorList>
    </citation>
    <scope>NUCLEOTIDE SEQUENCE</scope>
    <source>
        <tissue evidence="1">Shoot tissue taken approximately 20 cm above the soil surface</tissue>
    </source>
</reference>
<dbReference type="EMBL" id="GBRH01159066">
    <property type="protein sequence ID" value="JAE38830.1"/>
    <property type="molecule type" value="Transcribed_RNA"/>
</dbReference>
<evidence type="ECO:0000313" key="1">
    <source>
        <dbReference type="EMBL" id="JAE38830.1"/>
    </source>
</evidence>
<proteinExistence type="predicted"/>
<protein>
    <submittedName>
        <fullName evidence="1">Uncharacterized protein</fullName>
    </submittedName>
</protein>
<sequence length="29" mass="3251">MNSTLFVLITSLCTHAETHREFSSSHDSV</sequence>
<accession>A0A0A9HNV5</accession>
<organism evidence="1">
    <name type="scientific">Arundo donax</name>
    <name type="common">Giant reed</name>
    <name type="synonym">Donax arundinaceus</name>
    <dbReference type="NCBI Taxonomy" id="35708"/>
    <lineage>
        <taxon>Eukaryota</taxon>
        <taxon>Viridiplantae</taxon>
        <taxon>Streptophyta</taxon>
        <taxon>Embryophyta</taxon>
        <taxon>Tracheophyta</taxon>
        <taxon>Spermatophyta</taxon>
        <taxon>Magnoliopsida</taxon>
        <taxon>Liliopsida</taxon>
        <taxon>Poales</taxon>
        <taxon>Poaceae</taxon>
        <taxon>PACMAD clade</taxon>
        <taxon>Arundinoideae</taxon>
        <taxon>Arundineae</taxon>
        <taxon>Arundo</taxon>
    </lineage>
</organism>